<reference evidence="1" key="1">
    <citation type="journal article" date="2020" name="Stud. Mycol.">
        <title>101 Dothideomycetes genomes: a test case for predicting lifestyles and emergence of pathogens.</title>
        <authorList>
            <person name="Haridas S."/>
            <person name="Albert R."/>
            <person name="Binder M."/>
            <person name="Bloem J."/>
            <person name="Labutti K."/>
            <person name="Salamov A."/>
            <person name="Andreopoulos B."/>
            <person name="Baker S."/>
            <person name="Barry K."/>
            <person name="Bills G."/>
            <person name="Bluhm B."/>
            <person name="Cannon C."/>
            <person name="Castanera R."/>
            <person name="Culley D."/>
            <person name="Daum C."/>
            <person name="Ezra D."/>
            <person name="Gonzalez J."/>
            <person name="Henrissat B."/>
            <person name="Kuo A."/>
            <person name="Liang C."/>
            <person name="Lipzen A."/>
            <person name="Lutzoni F."/>
            <person name="Magnuson J."/>
            <person name="Mondo S."/>
            <person name="Nolan M."/>
            <person name="Ohm R."/>
            <person name="Pangilinan J."/>
            <person name="Park H.-J."/>
            <person name="Ramirez L."/>
            <person name="Alfaro M."/>
            <person name="Sun H."/>
            <person name="Tritt A."/>
            <person name="Yoshinaga Y."/>
            <person name="Zwiers L.-H."/>
            <person name="Turgeon B."/>
            <person name="Goodwin S."/>
            <person name="Spatafora J."/>
            <person name="Crous P."/>
            <person name="Grigoriev I."/>
        </authorList>
    </citation>
    <scope>NUCLEOTIDE SEQUENCE</scope>
    <source>
        <strain evidence="1">CBS 115976</strain>
    </source>
</reference>
<name>A0A6A6USB6_9PEZI</name>
<dbReference type="EMBL" id="MU004230">
    <property type="protein sequence ID" value="KAF2674363.1"/>
    <property type="molecule type" value="Genomic_DNA"/>
</dbReference>
<dbReference type="Proteomes" id="UP000799302">
    <property type="component" value="Unassembled WGS sequence"/>
</dbReference>
<accession>A0A6A6USB6</accession>
<protein>
    <submittedName>
        <fullName evidence="1">Uncharacterized protein</fullName>
    </submittedName>
</protein>
<proteinExistence type="predicted"/>
<sequence>MGRLRVLNQSTATLSEDIQKEDAKIQGLFGSSAAAWHMAGQQDWKLVRASAHVEDAKFLKKATLGELARKFPTRIVLTGADELFPWEAQRELALKHGLIGKKSKVDSTLNTNYQVFDGNDDIAPINGLTHLAWLKSSEQFDNELYDALDHIVPGYNK</sequence>
<organism evidence="1 2">
    <name type="scientific">Microthyrium microscopicum</name>
    <dbReference type="NCBI Taxonomy" id="703497"/>
    <lineage>
        <taxon>Eukaryota</taxon>
        <taxon>Fungi</taxon>
        <taxon>Dikarya</taxon>
        <taxon>Ascomycota</taxon>
        <taxon>Pezizomycotina</taxon>
        <taxon>Dothideomycetes</taxon>
        <taxon>Dothideomycetes incertae sedis</taxon>
        <taxon>Microthyriales</taxon>
        <taxon>Microthyriaceae</taxon>
        <taxon>Microthyrium</taxon>
    </lineage>
</organism>
<dbReference type="AlphaFoldDB" id="A0A6A6USB6"/>
<evidence type="ECO:0000313" key="2">
    <source>
        <dbReference type="Proteomes" id="UP000799302"/>
    </source>
</evidence>
<evidence type="ECO:0000313" key="1">
    <source>
        <dbReference type="EMBL" id="KAF2674363.1"/>
    </source>
</evidence>
<keyword evidence="2" id="KW-1185">Reference proteome</keyword>
<gene>
    <name evidence="1" type="ORF">BT63DRAFT_8364</name>
</gene>